<dbReference type="InterPro" id="IPR054055">
    <property type="entry name" value="YpzH"/>
</dbReference>
<dbReference type="Pfam" id="PF21835">
    <property type="entry name" value="YIEGIA_cap"/>
    <property type="match status" value="1"/>
</dbReference>
<gene>
    <name evidence="1" type="ORF">L21TH_0632</name>
</gene>
<dbReference type="STRING" id="1304284.L21TH_0632"/>
<proteinExistence type="predicted"/>
<sequence length="64" mass="7127">MDIGIKESIIAIVTIDRNVVSSDGAPVFYAKDVEEQERIALLLSKITLGMIHDLENGCYVIIRH</sequence>
<dbReference type="AlphaFoldDB" id="R1AVP9"/>
<name>R1AVP9_9FIRM</name>
<dbReference type="Proteomes" id="UP000013378">
    <property type="component" value="Unassembled WGS sequence"/>
</dbReference>
<dbReference type="EMBL" id="ARZA01000066">
    <property type="protein sequence ID" value="EOD01278.1"/>
    <property type="molecule type" value="Genomic_DNA"/>
</dbReference>
<dbReference type="eggNOG" id="ENOG5033C12">
    <property type="taxonomic scope" value="Bacteria"/>
</dbReference>
<dbReference type="RefSeq" id="WP_006308858.1">
    <property type="nucleotide sequence ID" value="NZ_ARZA01000066.1"/>
</dbReference>
<reference evidence="1 2" key="1">
    <citation type="journal article" date="2015" name="Geomicrobiol. J.">
        <title>Caldisalinibacter kiritimatiensis gen. nov., sp. nov., a moderately thermohalophilic thiosulfate-reducing bacterium from a hypersaline microbial mat.</title>
        <authorList>
            <person name="Ben Hania W."/>
            <person name="Joseph M."/>
            <person name="Fiebig A."/>
            <person name="Bunk B."/>
            <person name="Klenk H.-P."/>
            <person name="Fardeau M.-L."/>
            <person name="Spring S."/>
        </authorList>
    </citation>
    <scope>NUCLEOTIDE SEQUENCE [LARGE SCALE GENOMIC DNA]</scope>
    <source>
        <strain evidence="1 2">L21-TH-D2</strain>
    </source>
</reference>
<evidence type="ECO:0000313" key="1">
    <source>
        <dbReference type="EMBL" id="EOD01278.1"/>
    </source>
</evidence>
<accession>R1AVP9</accession>
<dbReference type="OrthoDB" id="1955035at2"/>
<protein>
    <submittedName>
        <fullName evidence="1">Uncharacterized protein</fullName>
    </submittedName>
</protein>
<keyword evidence="2" id="KW-1185">Reference proteome</keyword>
<evidence type="ECO:0000313" key="2">
    <source>
        <dbReference type="Proteomes" id="UP000013378"/>
    </source>
</evidence>
<organism evidence="1 2">
    <name type="scientific">Caldisalinibacter kiritimatiensis</name>
    <dbReference type="NCBI Taxonomy" id="1304284"/>
    <lineage>
        <taxon>Bacteria</taxon>
        <taxon>Bacillati</taxon>
        <taxon>Bacillota</taxon>
        <taxon>Tissierellia</taxon>
        <taxon>Tissierellales</taxon>
        <taxon>Thermohalobacteraceae</taxon>
        <taxon>Caldisalinibacter</taxon>
    </lineage>
</organism>
<comment type="caution">
    <text evidence="1">The sequence shown here is derived from an EMBL/GenBank/DDBJ whole genome shotgun (WGS) entry which is preliminary data.</text>
</comment>